<protein>
    <submittedName>
        <fullName evidence="2">Lipid A deacylase LpxR family protein</fullName>
    </submittedName>
</protein>
<gene>
    <name evidence="2" type="ORF">F3K53_24720</name>
    <name evidence="3" type="ORF">YA0849_30460</name>
</gene>
<sequence>MNHAVFRRTAWLGATLCAAALLATEAMASECQSVLDQISRPTVSLRVDNDLFGGRSQDQGYTNGLLVTLVSPNLLDYLDDPFLPTAARWINRGLTWLQVDDFDQINMIASFGQGLFTPEDHGPSELTPDDRPYAAVLLFSVGYNARKGDHLTTNQLRLGMVGPSARGNEVQSSVHKVIGSPHFNGWDHQLRDEPVFQLLHERMRRHDLPPVPFARGSGLSQDMITHWGGALGNFGTHANFGAEWRIGWRLPDDFGSSPLRPAGENTAPPVSGNTYRGWAGHFFVAADVRWVLYDLTLDGNTWKNSHSVDKRSSVADVGQGIAVTRGDWKFAFAHHLRTREFREQKELPVYGSFTINRRF</sequence>
<dbReference type="Gene3D" id="2.40.128.140">
    <property type="entry name" value="Outer membrane protein"/>
    <property type="match status" value="1"/>
</dbReference>
<accession>A0A432BBB4</accession>
<comment type="caution">
    <text evidence="2">The sequence shown here is derived from an EMBL/GenBank/DDBJ whole genome shotgun (WGS) entry which is preliminary data.</text>
</comment>
<dbReference type="Proteomes" id="UP000323909">
    <property type="component" value="Unassembled WGS sequence"/>
</dbReference>
<dbReference type="InterPro" id="IPR037107">
    <property type="entry name" value="Put_OMP_sf"/>
</dbReference>
<feature type="signal peptide" evidence="1">
    <location>
        <begin position="1"/>
        <end position="28"/>
    </location>
</feature>
<evidence type="ECO:0000313" key="5">
    <source>
        <dbReference type="Proteomes" id="UP000614123"/>
    </source>
</evidence>
<name>A0A432BBB4_PSEVE</name>
<evidence type="ECO:0000313" key="3">
    <source>
        <dbReference type="EMBL" id="MBI6653290.1"/>
    </source>
</evidence>
<reference evidence="3 5" key="2">
    <citation type="submission" date="2020-12" db="EMBL/GenBank/DDBJ databases">
        <title>Comparative genomic insights into the epidemiology and virulence of plant pathogenic Pseudomonads from Turkey.</title>
        <authorList>
            <person name="Dillon M."/>
            <person name="Ruiz-Bedoya T."/>
            <person name="Bendalovic-Torma C."/>
            <person name="Guttman K.M."/>
            <person name="Kwak H."/>
            <person name="Middleton M.A."/>
            <person name="Wang P.W."/>
            <person name="Horuz S."/>
            <person name="Aysan Y."/>
            <person name="Guttman D.S."/>
        </authorList>
    </citation>
    <scope>NUCLEOTIDE SEQUENCE [LARGE SCALE GENOMIC DNA]</scope>
    <source>
        <strain evidence="3 5">S4_EA_3a</strain>
    </source>
</reference>
<dbReference type="InterPro" id="IPR018707">
    <property type="entry name" value="LpxR"/>
</dbReference>
<feature type="chain" id="PRO_5030092439" evidence="1">
    <location>
        <begin position="29"/>
        <end position="359"/>
    </location>
</feature>
<dbReference type="EMBL" id="JAEILD010000204">
    <property type="protein sequence ID" value="MBI6653290.1"/>
    <property type="molecule type" value="Genomic_DNA"/>
</dbReference>
<keyword evidence="5" id="KW-1185">Reference proteome</keyword>
<proteinExistence type="predicted"/>
<dbReference type="Pfam" id="PF09982">
    <property type="entry name" value="LpxR"/>
    <property type="match status" value="1"/>
</dbReference>
<dbReference type="EMBL" id="VWXT01000450">
    <property type="protein sequence ID" value="KAA6172607.1"/>
    <property type="molecule type" value="Genomic_DNA"/>
</dbReference>
<evidence type="ECO:0000313" key="4">
    <source>
        <dbReference type="Proteomes" id="UP000323909"/>
    </source>
</evidence>
<reference evidence="2 4" key="1">
    <citation type="submission" date="2019-09" db="EMBL/GenBank/DDBJ databases">
        <title>Genomic sequencing of 4 copper resistant soil isolates.</title>
        <authorList>
            <person name="Havryliuk O."/>
        </authorList>
    </citation>
    <scope>NUCLEOTIDE SEQUENCE [LARGE SCALE GENOMIC DNA]</scope>
    <source>
        <strain evidence="2 4">UKR4</strain>
    </source>
</reference>
<dbReference type="Proteomes" id="UP000614123">
    <property type="component" value="Unassembled WGS sequence"/>
</dbReference>
<evidence type="ECO:0000256" key="1">
    <source>
        <dbReference type="SAM" id="SignalP"/>
    </source>
</evidence>
<keyword evidence="1" id="KW-0732">Signal</keyword>
<evidence type="ECO:0000313" key="2">
    <source>
        <dbReference type="EMBL" id="KAA6172607.1"/>
    </source>
</evidence>
<dbReference type="AlphaFoldDB" id="A0A432BBB4"/>
<dbReference type="RefSeq" id="WP_126589729.1">
    <property type="nucleotide sequence ID" value="NZ_JAEILD010000204.1"/>
</dbReference>
<organism evidence="2 4">
    <name type="scientific">Pseudomonas veronii</name>
    <dbReference type="NCBI Taxonomy" id="76761"/>
    <lineage>
        <taxon>Bacteria</taxon>
        <taxon>Pseudomonadati</taxon>
        <taxon>Pseudomonadota</taxon>
        <taxon>Gammaproteobacteria</taxon>
        <taxon>Pseudomonadales</taxon>
        <taxon>Pseudomonadaceae</taxon>
        <taxon>Pseudomonas</taxon>
    </lineage>
</organism>